<organism evidence="1 2">
    <name type="scientific">Pandoraea apista</name>
    <dbReference type="NCBI Taxonomy" id="93218"/>
    <lineage>
        <taxon>Bacteria</taxon>
        <taxon>Pseudomonadati</taxon>
        <taxon>Pseudomonadota</taxon>
        <taxon>Betaproteobacteria</taxon>
        <taxon>Burkholderiales</taxon>
        <taxon>Burkholderiaceae</taxon>
        <taxon>Pandoraea</taxon>
    </lineage>
</organism>
<evidence type="ECO:0000313" key="2">
    <source>
        <dbReference type="Proteomes" id="UP000270216"/>
    </source>
</evidence>
<keyword evidence="2" id="KW-1185">Reference proteome</keyword>
<name>A0ABX9ZKG8_9BURK</name>
<gene>
    <name evidence="1" type="ORF">EJE83_19475</name>
</gene>
<reference evidence="1 2" key="1">
    <citation type="submission" date="2018-12" db="EMBL/GenBank/DDBJ databases">
        <title>Whole genome sequence of a Pandoraea apista isolate from a patient with cystic fibrosis.</title>
        <authorList>
            <person name="Kenna D.T."/>
            <person name="Turton J.F."/>
        </authorList>
    </citation>
    <scope>NUCLEOTIDE SEQUENCE [LARGE SCALE GENOMIC DNA]</scope>
    <source>
        <strain evidence="1 2">Pa13324</strain>
    </source>
</reference>
<protein>
    <submittedName>
        <fullName evidence="1">Uncharacterized protein</fullName>
    </submittedName>
</protein>
<comment type="caution">
    <text evidence="1">The sequence shown here is derived from an EMBL/GenBank/DDBJ whole genome shotgun (WGS) entry which is preliminary data.</text>
</comment>
<evidence type="ECO:0000313" key="1">
    <source>
        <dbReference type="EMBL" id="RSK77094.1"/>
    </source>
</evidence>
<dbReference type="Proteomes" id="UP000270216">
    <property type="component" value="Unassembled WGS sequence"/>
</dbReference>
<proteinExistence type="predicted"/>
<sequence>MGVPSHIPPTAVEMVRVIYISAHRGDGSKSNPVRLIHLYYATDGRLLACYDPLSGPPDGFFAGGASGDSE</sequence>
<accession>A0ABX9ZKG8</accession>
<dbReference type="EMBL" id="RWHX01000042">
    <property type="protein sequence ID" value="RSK77094.1"/>
    <property type="molecule type" value="Genomic_DNA"/>
</dbReference>